<organism evidence="1 2">
    <name type="scientific">Exserohilum turcicum (strain 28A)</name>
    <name type="common">Northern leaf blight fungus</name>
    <name type="synonym">Setosphaeria turcica</name>
    <dbReference type="NCBI Taxonomy" id="671987"/>
    <lineage>
        <taxon>Eukaryota</taxon>
        <taxon>Fungi</taxon>
        <taxon>Dikarya</taxon>
        <taxon>Ascomycota</taxon>
        <taxon>Pezizomycotina</taxon>
        <taxon>Dothideomycetes</taxon>
        <taxon>Pleosporomycetidae</taxon>
        <taxon>Pleosporales</taxon>
        <taxon>Pleosporineae</taxon>
        <taxon>Pleosporaceae</taxon>
        <taxon>Exserohilum</taxon>
    </lineage>
</organism>
<dbReference type="RefSeq" id="XP_008030199.1">
    <property type="nucleotide sequence ID" value="XM_008032008.1"/>
</dbReference>
<dbReference type="EMBL" id="KB908855">
    <property type="protein sequence ID" value="EOA81805.1"/>
    <property type="molecule type" value="Genomic_DNA"/>
</dbReference>
<protein>
    <submittedName>
        <fullName evidence="1">Uncharacterized protein</fullName>
    </submittedName>
</protein>
<gene>
    <name evidence="1" type="ORF">SETTUDRAFT_97649</name>
</gene>
<dbReference type="Proteomes" id="UP000016935">
    <property type="component" value="Unassembled WGS sequence"/>
</dbReference>
<dbReference type="GeneID" id="19406316"/>
<keyword evidence="2" id="KW-1185">Reference proteome</keyword>
<dbReference type="HOGENOM" id="CLU_110963_0_0_1"/>
<proteinExistence type="predicted"/>
<reference evidence="1 2" key="1">
    <citation type="journal article" date="2012" name="PLoS Pathog.">
        <title>Diverse lifestyles and strategies of plant pathogenesis encoded in the genomes of eighteen Dothideomycetes fungi.</title>
        <authorList>
            <person name="Ohm R.A."/>
            <person name="Feau N."/>
            <person name="Henrissat B."/>
            <person name="Schoch C.L."/>
            <person name="Horwitz B.A."/>
            <person name="Barry K.W."/>
            <person name="Condon B.J."/>
            <person name="Copeland A.C."/>
            <person name="Dhillon B."/>
            <person name="Glaser F."/>
            <person name="Hesse C.N."/>
            <person name="Kosti I."/>
            <person name="LaButti K."/>
            <person name="Lindquist E.A."/>
            <person name="Lucas S."/>
            <person name="Salamov A.A."/>
            <person name="Bradshaw R.E."/>
            <person name="Ciuffetti L."/>
            <person name="Hamelin R.C."/>
            <person name="Kema G.H.J."/>
            <person name="Lawrence C."/>
            <person name="Scott J.A."/>
            <person name="Spatafora J.W."/>
            <person name="Turgeon B.G."/>
            <person name="de Wit P.J.G.M."/>
            <person name="Zhong S."/>
            <person name="Goodwin S.B."/>
            <person name="Grigoriev I.V."/>
        </authorList>
    </citation>
    <scope>NUCLEOTIDE SEQUENCE [LARGE SCALE GENOMIC DNA]</scope>
    <source>
        <strain evidence="2">28A</strain>
    </source>
</reference>
<dbReference type="eggNOG" id="ENOG502RM88">
    <property type="taxonomic scope" value="Eukaryota"/>
</dbReference>
<accession>R0I8F0</accession>
<dbReference type="AlphaFoldDB" id="R0I8F0"/>
<evidence type="ECO:0000313" key="2">
    <source>
        <dbReference type="Proteomes" id="UP000016935"/>
    </source>
</evidence>
<evidence type="ECO:0000313" key="1">
    <source>
        <dbReference type="EMBL" id="EOA81805.1"/>
    </source>
</evidence>
<sequence>MEGDHGLLLLSHLPAFGTNQLLPNRGPPDLAALIHRHYRAFQFPAFLTNPDWTWKKATTEVIALQKAFPPIKEDQECMLAMAAWFHFLCNVDDEIEQMDSSGRSLILERIIEALRDISLDRLRQMEHIKPKRDFMDILQRVNMSLHRKVPLTTQERMDISNVPEAYFDIVDQQPTINDDVVESRHAKVIALASNFIRQCQAVISPETLPKVFAEVINVVEALRDESAYRES</sequence>
<feature type="non-terminal residue" evidence="1">
    <location>
        <position position="231"/>
    </location>
</feature>
<reference evidence="1 2" key="2">
    <citation type="journal article" date="2013" name="PLoS Genet.">
        <title>Comparative genome structure, secondary metabolite, and effector coding capacity across Cochliobolus pathogens.</title>
        <authorList>
            <person name="Condon B.J."/>
            <person name="Leng Y."/>
            <person name="Wu D."/>
            <person name="Bushley K.E."/>
            <person name="Ohm R.A."/>
            <person name="Otillar R."/>
            <person name="Martin J."/>
            <person name="Schackwitz W."/>
            <person name="Grimwood J."/>
            <person name="MohdZainudin N."/>
            <person name="Xue C."/>
            <person name="Wang R."/>
            <person name="Manning V.A."/>
            <person name="Dhillon B."/>
            <person name="Tu Z.J."/>
            <person name="Steffenson B.J."/>
            <person name="Salamov A."/>
            <person name="Sun H."/>
            <person name="Lowry S."/>
            <person name="LaButti K."/>
            <person name="Han J."/>
            <person name="Copeland A."/>
            <person name="Lindquist E."/>
            <person name="Barry K."/>
            <person name="Schmutz J."/>
            <person name="Baker S.E."/>
            <person name="Ciuffetti L.M."/>
            <person name="Grigoriev I.V."/>
            <person name="Zhong S."/>
            <person name="Turgeon B.G."/>
        </authorList>
    </citation>
    <scope>NUCLEOTIDE SEQUENCE [LARGE SCALE GENOMIC DNA]</scope>
    <source>
        <strain evidence="2">28A</strain>
    </source>
</reference>
<name>R0I8F0_EXST2</name>
<dbReference type="OrthoDB" id="1731983at2759"/>